<keyword evidence="3" id="KW-1185">Reference proteome</keyword>
<protein>
    <submittedName>
        <fullName evidence="2">Uncharacterized protein</fullName>
    </submittedName>
</protein>
<accession>A0A3N4M2N5</accession>
<proteinExistence type="predicted"/>
<dbReference type="EMBL" id="ML121527">
    <property type="protein sequence ID" value="RPB29423.1"/>
    <property type="molecule type" value="Genomic_DNA"/>
</dbReference>
<evidence type="ECO:0000313" key="3">
    <source>
        <dbReference type="Proteomes" id="UP000267821"/>
    </source>
</evidence>
<organism evidence="2 3">
    <name type="scientific">Terfezia boudieri ATCC MYA-4762</name>
    <dbReference type="NCBI Taxonomy" id="1051890"/>
    <lineage>
        <taxon>Eukaryota</taxon>
        <taxon>Fungi</taxon>
        <taxon>Dikarya</taxon>
        <taxon>Ascomycota</taxon>
        <taxon>Pezizomycotina</taxon>
        <taxon>Pezizomycetes</taxon>
        <taxon>Pezizales</taxon>
        <taxon>Pezizaceae</taxon>
        <taxon>Terfezia</taxon>
    </lineage>
</organism>
<feature type="compositionally biased region" description="Basic residues" evidence="1">
    <location>
        <begin position="49"/>
        <end position="62"/>
    </location>
</feature>
<dbReference type="InParanoid" id="A0A3N4M2N5"/>
<name>A0A3N4M2N5_9PEZI</name>
<feature type="region of interest" description="Disordered" evidence="1">
    <location>
        <begin position="49"/>
        <end position="72"/>
    </location>
</feature>
<evidence type="ECO:0000256" key="1">
    <source>
        <dbReference type="SAM" id="MobiDB-lite"/>
    </source>
</evidence>
<feature type="compositionally biased region" description="Basic and acidic residues" evidence="1">
    <location>
        <begin position="63"/>
        <end position="72"/>
    </location>
</feature>
<dbReference type="AlphaFoldDB" id="A0A3N4M2N5"/>
<reference evidence="2 3" key="1">
    <citation type="journal article" date="2018" name="Nat. Ecol. Evol.">
        <title>Pezizomycetes genomes reveal the molecular basis of ectomycorrhizal truffle lifestyle.</title>
        <authorList>
            <person name="Murat C."/>
            <person name="Payen T."/>
            <person name="Noel B."/>
            <person name="Kuo A."/>
            <person name="Morin E."/>
            <person name="Chen J."/>
            <person name="Kohler A."/>
            <person name="Krizsan K."/>
            <person name="Balestrini R."/>
            <person name="Da Silva C."/>
            <person name="Montanini B."/>
            <person name="Hainaut M."/>
            <person name="Levati E."/>
            <person name="Barry K.W."/>
            <person name="Belfiori B."/>
            <person name="Cichocki N."/>
            <person name="Clum A."/>
            <person name="Dockter R.B."/>
            <person name="Fauchery L."/>
            <person name="Guy J."/>
            <person name="Iotti M."/>
            <person name="Le Tacon F."/>
            <person name="Lindquist E.A."/>
            <person name="Lipzen A."/>
            <person name="Malagnac F."/>
            <person name="Mello A."/>
            <person name="Molinier V."/>
            <person name="Miyauchi S."/>
            <person name="Poulain J."/>
            <person name="Riccioni C."/>
            <person name="Rubini A."/>
            <person name="Sitrit Y."/>
            <person name="Splivallo R."/>
            <person name="Traeger S."/>
            <person name="Wang M."/>
            <person name="Zifcakova L."/>
            <person name="Wipf D."/>
            <person name="Zambonelli A."/>
            <person name="Paolocci F."/>
            <person name="Nowrousian M."/>
            <person name="Ottonello S."/>
            <person name="Baldrian P."/>
            <person name="Spatafora J.W."/>
            <person name="Henrissat B."/>
            <person name="Nagy L.G."/>
            <person name="Aury J.M."/>
            <person name="Wincker P."/>
            <person name="Grigoriev I.V."/>
            <person name="Bonfante P."/>
            <person name="Martin F.M."/>
        </authorList>
    </citation>
    <scope>NUCLEOTIDE SEQUENCE [LARGE SCALE GENOMIC DNA]</scope>
    <source>
        <strain evidence="2 3">ATCC MYA-4762</strain>
    </source>
</reference>
<sequence>MNTNCPRLLGLWRWSLHIWVIWLWWGRIVCSIHLAPKTLTPRTRTILKNSKKTLKKHKKNQPSHREREPPFF</sequence>
<evidence type="ECO:0000313" key="2">
    <source>
        <dbReference type="EMBL" id="RPB29423.1"/>
    </source>
</evidence>
<gene>
    <name evidence="2" type="ORF">L211DRAFT_13403</name>
</gene>
<dbReference type="Proteomes" id="UP000267821">
    <property type="component" value="Unassembled WGS sequence"/>
</dbReference>